<dbReference type="Proteomes" id="UP001060085">
    <property type="component" value="Linkage Group LG06"/>
</dbReference>
<evidence type="ECO:0000313" key="1">
    <source>
        <dbReference type="EMBL" id="KAI5657300.1"/>
    </source>
</evidence>
<dbReference type="EMBL" id="CM044706">
    <property type="protein sequence ID" value="KAI5657300.1"/>
    <property type="molecule type" value="Genomic_DNA"/>
</dbReference>
<accession>A0ACC0AA97</accession>
<protein>
    <submittedName>
        <fullName evidence="1">Uncharacterized protein</fullName>
    </submittedName>
</protein>
<gene>
    <name evidence="1" type="ORF">M9H77_26093</name>
</gene>
<reference evidence="2" key="1">
    <citation type="journal article" date="2023" name="Nat. Plants">
        <title>Single-cell RNA sequencing provides a high-resolution roadmap for understanding the multicellular compartmentation of specialized metabolism.</title>
        <authorList>
            <person name="Sun S."/>
            <person name="Shen X."/>
            <person name="Li Y."/>
            <person name="Li Y."/>
            <person name="Wang S."/>
            <person name="Li R."/>
            <person name="Zhang H."/>
            <person name="Shen G."/>
            <person name="Guo B."/>
            <person name="Wei J."/>
            <person name="Xu J."/>
            <person name="St-Pierre B."/>
            <person name="Chen S."/>
            <person name="Sun C."/>
        </authorList>
    </citation>
    <scope>NUCLEOTIDE SEQUENCE [LARGE SCALE GENOMIC DNA]</scope>
</reference>
<organism evidence="1 2">
    <name type="scientific">Catharanthus roseus</name>
    <name type="common">Madagascar periwinkle</name>
    <name type="synonym">Vinca rosea</name>
    <dbReference type="NCBI Taxonomy" id="4058"/>
    <lineage>
        <taxon>Eukaryota</taxon>
        <taxon>Viridiplantae</taxon>
        <taxon>Streptophyta</taxon>
        <taxon>Embryophyta</taxon>
        <taxon>Tracheophyta</taxon>
        <taxon>Spermatophyta</taxon>
        <taxon>Magnoliopsida</taxon>
        <taxon>eudicotyledons</taxon>
        <taxon>Gunneridae</taxon>
        <taxon>Pentapetalae</taxon>
        <taxon>asterids</taxon>
        <taxon>lamiids</taxon>
        <taxon>Gentianales</taxon>
        <taxon>Apocynaceae</taxon>
        <taxon>Rauvolfioideae</taxon>
        <taxon>Vinceae</taxon>
        <taxon>Catharanthinae</taxon>
        <taxon>Catharanthus</taxon>
    </lineage>
</organism>
<proteinExistence type="predicted"/>
<comment type="caution">
    <text evidence="1">The sequence shown here is derived from an EMBL/GenBank/DDBJ whole genome shotgun (WGS) entry which is preliminary data.</text>
</comment>
<keyword evidence="2" id="KW-1185">Reference proteome</keyword>
<sequence length="186" mass="20582">MAGGVNGDGNLATVELRIASCSSAGAPAIRQTEDSGGPTASFPVLQTLKKKKISHKLYGHKVVEKIWESFGTYGRLSQLVDDCLSHDFGYFASFHWGHNGIFFFILISLGFGPSGMHRCLKKRLWIVNMRGGGLRLKQGSGVRCHLLELLHWRISFVLEVVFFFLWVVAIAATVPLFLSLFVPDTL</sequence>
<name>A0ACC0AA97_CATRO</name>
<evidence type="ECO:0000313" key="2">
    <source>
        <dbReference type="Proteomes" id="UP001060085"/>
    </source>
</evidence>